<evidence type="ECO:0000313" key="2">
    <source>
        <dbReference type="EMBL" id="MEA5480209.1"/>
    </source>
</evidence>
<dbReference type="PANTHER" id="PTHR47628">
    <property type="match status" value="1"/>
</dbReference>
<gene>
    <name evidence="2" type="primary">urtA</name>
    <name evidence="2" type="ORF">VB774_21470</name>
</gene>
<dbReference type="NCBIfam" id="TIGR03407">
    <property type="entry name" value="urea_ABC_UrtA"/>
    <property type="match status" value="1"/>
</dbReference>
<dbReference type="InterPro" id="IPR028082">
    <property type="entry name" value="Peripla_BP_I"/>
</dbReference>
<keyword evidence="3" id="KW-1185">Reference proteome</keyword>
<sequence>MSSQMNRRKFIVYGSAALGISSLIKACAPATPTATTTTAATTDASPTATGTPAASGGTIKVGILHSLSGTMAISEKSLVDSTQLAIEEINKAGGVLGQQIEAIVEDGASDWPTFAEKAKKLIDQDKVVVVFGCWTSASRKAVLPVFESKDHLLFYPVQYEGQECSKNIFYTGAAPNQQIEPSVEWLLNNKGKEFFLVGSDYVFPRTANTIIKAQLEALGGKVVGEDYLPLGNSEVTPIISKIKQALPNGGVIYNSLNGDSNVAFFKQMQGAGLTADKYPSMSVSIAEEEVKAIGPEFLKGHYAAWNYFMTVDNPANKKFVEAFKAKYGADRVTNDPMEAGYIAVNIWAQAVKKAGKADDLEAVRMAALGQTFDAPEGKVTMENSHHLSKFVRIGEVTADGQFKIVNETKEAVTPLPWNQFVTETKGYYCDYSDKAKGGKFKKA</sequence>
<protein>
    <submittedName>
        <fullName evidence="2">Urea ABC transporter substrate-binding protein</fullName>
    </submittedName>
</protein>
<dbReference type="PANTHER" id="PTHR47628:SF1">
    <property type="entry name" value="ALIPHATIC AMIDASE EXPRESSION-REGULATING PROTEIN"/>
    <property type="match status" value="1"/>
</dbReference>
<dbReference type="PRINTS" id="PR00337">
    <property type="entry name" value="LEUILEVALBP"/>
</dbReference>
<dbReference type="RefSeq" id="WP_323263264.1">
    <property type="nucleotide sequence ID" value="NZ_JAYGIE010000113.1"/>
</dbReference>
<dbReference type="InterPro" id="IPR006311">
    <property type="entry name" value="TAT_signal"/>
</dbReference>
<comment type="caution">
    <text evidence="2">The sequence shown here is derived from an EMBL/GenBank/DDBJ whole genome shotgun (WGS) entry which is preliminary data.</text>
</comment>
<reference evidence="2 3" key="1">
    <citation type="submission" date="2023-12" db="EMBL/GenBank/DDBJ databases">
        <title>Baltic Sea Cyanobacteria.</title>
        <authorList>
            <person name="Delbaje E."/>
            <person name="Fewer D.P."/>
            <person name="Shishido T.K."/>
        </authorList>
    </citation>
    <scope>NUCLEOTIDE SEQUENCE [LARGE SCALE GENOMIC DNA]</scope>
    <source>
        <strain evidence="2 3">UHCC 0370</strain>
    </source>
</reference>
<accession>A0ABU5TPK8</accession>
<name>A0ABU5TPK8_9CYAN</name>
<organism evidence="2 3">
    <name type="scientific">Pseudanabaena galeata UHCC 0370</name>
    <dbReference type="NCBI Taxonomy" id="3110310"/>
    <lineage>
        <taxon>Bacteria</taxon>
        <taxon>Bacillati</taxon>
        <taxon>Cyanobacteriota</taxon>
        <taxon>Cyanophyceae</taxon>
        <taxon>Pseudanabaenales</taxon>
        <taxon>Pseudanabaenaceae</taxon>
        <taxon>Pseudanabaena</taxon>
    </lineage>
</organism>
<dbReference type="EMBL" id="JAYGIE010000113">
    <property type="protein sequence ID" value="MEA5480209.1"/>
    <property type="molecule type" value="Genomic_DNA"/>
</dbReference>
<feature type="signal peptide" evidence="1">
    <location>
        <begin position="1"/>
        <end position="26"/>
    </location>
</feature>
<feature type="chain" id="PRO_5045097324" evidence="1">
    <location>
        <begin position="27"/>
        <end position="443"/>
    </location>
</feature>
<dbReference type="CDD" id="cd06355">
    <property type="entry name" value="PBP1_FmdD-like"/>
    <property type="match status" value="1"/>
</dbReference>
<keyword evidence="1" id="KW-0732">Signal</keyword>
<dbReference type="InterPro" id="IPR000709">
    <property type="entry name" value="Leu_Ile_Val-bd"/>
</dbReference>
<dbReference type="PROSITE" id="PS51318">
    <property type="entry name" value="TAT"/>
    <property type="match status" value="1"/>
</dbReference>
<dbReference type="Pfam" id="PF13433">
    <property type="entry name" value="Peripla_BP_5"/>
    <property type="match status" value="1"/>
</dbReference>
<proteinExistence type="predicted"/>
<dbReference type="Proteomes" id="UP001301388">
    <property type="component" value="Unassembled WGS sequence"/>
</dbReference>
<dbReference type="InterPro" id="IPR017777">
    <property type="entry name" value="ABC_urea-bd_UrtA"/>
</dbReference>
<evidence type="ECO:0000313" key="3">
    <source>
        <dbReference type="Proteomes" id="UP001301388"/>
    </source>
</evidence>
<dbReference type="Gene3D" id="3.40.50.2300">
    <property type="match status" value="2"/>
</dbReference>
<evidence type="ECO:0000256" key="1">
    <source>
        <dbReference type="SAM" id="SignalP"/>
    </source>
</evidence>
<dbReference type="SUPFAM" id="SSF53822">
    <property type="entry name" value="Periplasmic binding protein-like I"/>
    <property type="match status" value="1"/>
</dbReference>